<gene>
    <name evidence="1" type="ORF">HMPREF9442_00527</name>
</gene>
<protein>
    <submittedName>
        <fullName evidence="1">Uncharacterized protein</fullName>
    </submittedName>
</protein>
<accession>F3QQT4</accession>
<organism evidence="1 2">
    <name type="scientific">Paraprevotella xylaniphila YIT 11841</name>
    <dbReference type="NCBI Taxonomy" id="762982"/>
    <lineage>
        <taxon>Bacteria</taxon>
        <taxon>Pseudomonadati</taxon>
        <taxon>Bacteroidota</taxon>
        <taxon>Bacteroidia</taxon>
        <taxon>Bacteroidales</taxon>
        <taxon>Prevotellaceae</taxon>
        <taxon>Paraprevotella</taxon>
    </lineage>
</organism>
<dbReference type="Proteomes" id="UP000005546">
    <property type="component" value="Unassembled WGS sequence"/>
</dbReference>
<dbReference type="HOGENOM" id="CLU_3193144_0_0_10"/>
<name>F3QQT4_9BACT</name>
<evidence type="ECO:0000313" key="1">
    <source>
        <dbReference type="EMBL" id="EGG56888.1"/>
    </source>
</evidence>
<reference evidence="1 2" key="1">
    <citation type="submission" date="2011-02" db="EMBL/GenBank/DDBJ databases">
        <authorList>
            <person name="Weinstock G."/>
            <person name="Sodergren E."/>
            <person name="Clifton S."/>
            <person name="Fulton L."/>
            <person name="Fulton B."/>
            <person name="Courtney L."/>
            <person name="Fronick C."/>
            <person name="Harrison M."/>
            <person name="Strong C."/>
            <person name="Farmer C."/>
            <person name="Delahaunty K."/>
            <person name="Markovic C."/>
            <person name="Hall O."/>
            <person name="Minx P."/>
            <person name="Tomlinson C."/>
            <person name="Mitreva M."/>
            <person name="Hou S."/>
            <person name="Chen J."/>
            <person name="Wollam A."/>
            <person name="Pepin K.H."/>
            <person name="Johnson M."/>
            <person name="Bhonagiri V."/>
            <person name="Zhang X."/>
            <person name="Suruliraj S."/>
            <person name="Warren W."/>
            <person name="Chinwalla A."/>
            <person name="Mardis E.R."/>
            <person name="Wilson R.K."/>
        </authorList>
    </citation>
    <scope>NUCLEOTIDE SEQUENCE [LARGE SCALE GENOMIC DNA]</scope>
    <source>
        <strain evidence="1 2">YIT 11841</strain>
    </source>
</reference>
<comment type="caution">
    <text evidence="1">The sequence shown here is derived from an EMBL/GenBank/DDBJ whole genome shotgun (WGS) entry which is preliminary data.</text>
</comment>
<dbReference type="EMBL" id="AFBR01000015">
    <property type="protein sequence ID" value="EGG56888.1"/>
    <property type="molecule type" value="Genomic_DNA"/>
</dbReference>
<dbReference type="AlphaFoldDB" id="F3QQT4"/>
<keyword evidence="2" id="KW-1185">Reference proteome</keyword>
<sequence>MYEKACFLGCGDISSYFRHAVPVPIMRMHFLHPFGHEGLRQFGQRH</sequence>
<evidence type="ECO:0000313" key="2">
    <source>
        <dbReference type="Proteomes" id="UP000005546"/>
    </source>
</evidence>
<proteinExistence type="predicted"/>
<feature type="non-terminal residue" evidence="1">
    <location>
        <position position="46"/>
    </location>
</feature>